<evidence type="ECO:0000256" key="1">
    <source>
        <dbReference type="ARBA" id="ARBA00023002"/>
    </source>
</evidence>
<dbReference type="SUPFAM" id="SSF51735">
    <property type="entry name" value="NAD(P)-binding Rossmann-fold domains"/>
    <property type="match status" value="1"/>
</dbReference>
<dbReference type="GO" id="GO:0016491">
    <property type="term" value="F:oxidoreductase activity"/>
    <property type="evidence" value="ECO:0007669"/>
    <property type="project" value="UniProtKB-KW"/>
</dbReference>
<proteinExistence type="predicted"/>
<name>S9V2R5_9TRYP</name>
<dbReference type="Gene3D" id="3.40.50.720">
    <property type="entry name" value="NAD(P)-binding Rossmann-like Domain"/>
    <property type="match status" value="2"/>
</dbReference>
<keyword evidence="1" id="KW-0560">Oxidoreductase</keyword>
<evidence type="ECO:0000256" key="2">
    <source>
        <dbReference type="ARBA" id="ARBA00023027"/>
    </source>
</evidence>
<dbReference type="InterPro" id="IPR006140">
    <property type="entry name" value="D-isomer_DH_NAD-bd"/>
</dbReference>
<evidence type="ECO:0000313" key="5">
    <source>
        <dbReference type="Proteomes" id="UP000015354"/>
    </source>
</evidence>
<gene>
    <name evidence="4" type="ORF">STCU_01171</name>
</gene>
<keyword evidence="5" id="KW-1185">Reference proteome</keyword>
<dbReference type="PANTHER" id="PTHR43333:SF1">
    <property type="entry name" value="D-ISOMER SPECIFIC 2-HYDROXYACID DEHYDROGENASE NAD-BINDING DOMAIN-CONTAINING PROTEIN"/>
    <property type="match status" value="1"/>
</dbReference>
<dbReference type="Pfam" id="PF02826">
    <property type="entry name" value="2-Hacid_dh_C"/>
    <property type="match status" value="1"/>
</dbReference>
<comment type="caution">
    <text evidence="4">The sequence shown here is derived from an EMBL/GenBank/DDBJ whole genome shotgun (WGS) entry which is preliminary data.</text>
</comment>
<dbReference type="GO" id="GO:0051287">
    <property type="term" value="F:NAD binding"/>
    <property type="evidence" value="ECO:0007669"/>
    <property type="project" value="InterPro"/>
</dbReference>
<keyword evidence="2" id="KW-0520">NAD</keyword>
<organism evidence="4 5">
    <name type="scientific">Strigomonas culicis</name>
    <dbReference type="NCBI Taxonomy" id="28005"/>
    <lineage>
        <taxon>Eukaryota</taxon>
        <taxon>Discoba</taxon>
        <taxon>Euglenozoa</taxon>
        <taxon>Kinetoplastea</taxon>
        <taxon>Metakinetoplastina</taxon>
        <taxon>Trypanosomatida</taxon>
        <taxon>Trypanosomatidae</taxon>
        <taxon>Strigomonadinae</taxon>
        <taxon>Strigomonas</taxon>
    </lineage>
</organism>
<evidence type="ECO:0000259" key="3">
    <source>
        <dbReference type="Pfam" id="PF02826"/>
    </source>
</evidence>
<protein>
    <submittedName>
        <fullName evidence="4">D-isomer specific 2-hydroxyacid dehydrogenase-protein</fullName>
    </submittedName>
</protein>
<dbReference type="Proteomes" id="UP000015354">
    <property type="component" value="Unassembled WGS sequence"/>
</dbReference>
<dbReference type="InterPro" id="IPR036291">
    <property type="entry name" value="NAD(P)-bd_dom_sf"/>
</dbReference>
<dbReference type="OrthoDB" id="298012at2759"/>
<reference evidence="4 5" key="1">
    <citation type="journal article" date="2013" name="PLoS ONE">
        <title>Predicting the Proteins of Angomonas deanei, Strigomonas culicis and Their Respective Endosymbionts Reveals New Aspects of the Trypanosomatidae Family.</title>
        <authorList>
            <person name="Motta M.C."/>
            <person name="Martins A.C."/>
            <person name="de Souza S.S."/>
            <person name="Catta-Preta C.M."/>
            <person name="Silva R."/>
            <person name="Klein C.C."/>
            <person name="de Almeida L.G."/>
            <person name="de Lima Cunha O."/>
            <person name="Ciapina L.P."/>
            <person name="Brocchi M."/>
            <person name="Colabardini A.C."/>
            <person name="de Araujo Lima B."/>
            <person name="Machado C.R."/>
            <person name="de Almeida Soares C.M."/>
            <person name="Probst C.M."/>
            <person name="de Menezes C.B."/>
            <person name="Thompson C.E."/>
            <person name="Bartholomeu D.C."/>
            <person name="Gradia D.F."/>
            <person name="Pavoni D.P."/>
            <person name="Grisard E.C."/>
            <person name="Fantinatti-Garboggini F."/>
            <person name="Marchini F.K."/>
            <person name="Rodrigues-Luiz G.F."/>
            <person name="Wagner G."/>
            <person name="Goldman G.H."/>
            <person name="Fietto J.L."/>
            <person name="Elias M.C."/>
            <person name="Goldman M.H."/>
            <person name="Sagot M.F."/>
            <person name="Pereira M."/>
            <person name="Stoco P.H."/>
            <person name="de Mendonca-Neto R.P."/>
            <person name="Teixeira S.M."/>
            <person name="Maciel T.E."/>
            <person name="de Oliveira Mendes T.A."/>
            <person name="Urmenyi T.P."/>
            <person name="de Souza W."/>
            <person name="Schenkman S."/>
            <person name="de Vasconcelos A.T."/>
        </authorList>
    </citation>
    <scope>NUCLEOTIDE SEQUENCE [LARGE SCALE GENOMIC DNA]</scope>
</reference>
<dbReference type="EMBL" id="ATMH01001171">
    <property type="protein sequence ID" value="EPY35258.1"/>
    <property type="molecule type" value="Genomic_DNA"/>
</dbReference>
<accession>S9V2R5</accession>
<feature type="domain" description="D-isomer specific 2-hydroxyacid dehydrogenase NAD-binding" evidence="3">
    <location>
        <begin position="21"/>
        <end position="198"/>
    </location>
</feature>
<evidence type="ECO:0000313" key="4">
    <source>
        <dbReference type="EMBL" id="EPY35258.1"/>
    </source>
</evidence>
<sequence length="237" mass="26368">MLFTNGKGAYSYTLGMHTVFSILYFNRQTAKMQQLRRERQFECFFLEEIRGSKVGILGYGDIGREAARMLQPLGLEVTGLRRSLDTPGRDEYDVLQVCGDAAMERIIAESDYLVNLLPKTPQTEGLFNVATFAKMKRTAVYINLGRGDTQKDSDLAAALRDGVIAGASLDVVEVEPLPPSSPLFDIDDDKLLLTPHNACMTTESFKGAIKRFVKLAKQFLETGALEGVYKPHLEEGY</sequence>
<dbReference type="PANTHER" id="PTHR43333">
    <property type="entry name" value="2-HACID_DH_C DOMAIN-CONTAINING PROTEIN"/>
    <property type="match status" value="1"/>
</dbReference>
<dbReference type="AlphaFoldDB" id="S9V2R5"/>